<evidence type="ECO:0000256" key="5">
    <source>
        <dbReference type="SAM" id="MobiDB-lite"/>
    </source>
</evidence>
<accession>A0A934VM53</accession>
<keyword evidence="7" id="KW-0723">Serine/threonine-protein kinase</keyword>
<dbReference type="PANTHER" id="PTHR43289">
    <property type="entry name" value="MITOGEN-ACTIVATED PROTEIN KINASE KINASE KINASE 20-RELATED"/>
    <property type="match status" value="1"/>
</dbReference>
<protein>
    <submittedName>
        <fullName evidence="7">Serine/threonine protein kinase</fullName>
    </submittedName>
</protein>
<dbReference type="RefSeq" id="WP_200392819.1">
    <property type="nucleotide sequence ID" value="NZ_JAENIO010000051.1"/>
</dbReference>
<proteinExistence type="predicted"/>
<organism evidence="7 8">
    <name type="scientific">Roseibacillus ishigakijimensis</name>
    <dbReference type="NCBI Taxonomy" id="454146"/>
    <lineage>
        <taxon>Bacteria</taxon>
        <taxon>Pseudomonadati</taxon>
        <taxon>Verrucomicrobiota</taxon>
        <taxon>Verrucomicrobiia</taxon>
        <taxon>Verrucomicrobiales</taxon>
        <taxon>Verrucomicrobiaceae</taxon>
        <taxon>Roseibacillus</taxon>
    </lineage>
</organism>
<keyword evidence="3 7" id="KW-0418">Kinase</keyword>
<evidence type="ECO:0000256" key="2">
    <source>
        <dbReference type="ARBA" id="ARBA00022741"/>
    </source>
</evidence>
<dbReference type="EMBL" id="JAENIO010000051">
    <property type="protein sequence ID" value="MBK1835384.1"/>
    <property type="molecule type" value="Genomic_DNA"/>
</dbReference>
<evidence type="ECO:0000259" key="6">
    <source>
        <dbReference type="PROSITE" id="PS50011"/>
    </source>
</evidence>
<dbReference type="PROSITE" id="PS50011">
    <property type="entry name" value="PROTEIN_KINASE_DOM"/>
    <property type="match status" value="1"/>
</dbReference>
<evidence type="ECO:0000256" key="1">
    <source>
        <dbReference type="ARBA" id="ARBA00022679"/>
    </source>
</evidence>
<dbReference type="GO" id="GO:0005524">
    <property type="term" value="F:ATP binding"/>
    <property type="evidence" value="ECO:0007669"/>
    <property type="project" value="UniProtKB-KW"/>
</dbReference>
<dbReference type="SMART" id="SM00220">
    <property type="entry name" value="S_TKc"/>
    <property type="match status" value="1"/>
</dbReference>
<feature type="region of interest" description="Disordered" evidence="5">
    <location>
        <begin position="195"/>
        <end position="215"/>
    </location>
</feature>
<dbReference type="SUPFAM" id="SSF56112">
    <property type="entry name" value="Protein kinase-like (PK-like)"/>
    <property type="match status" value="1"/>
</dbReference>
<keyword evidence="4" id="KW-0067">ATP-binding</keyword>
<dbReference type="CDD" id="cd14014">
    <property type="entry name" value="STKc_PknB_like"/>
    <property type="match status" value="1"/>
</dbReference>
<evidence type="ECO:0000313" key="8">
    <source>
        <dbReference type="Proteomes" id="UP000604083"/>
    </source>
</evidence>
<keyword evidence="1" id="KW-0808">Transferase</keyword>
<dbReference type="InterPro" id="IPR011009">
    <property type="entry name" value="Kinase-like_dom_sf"/>
</dbReference>
<reference evidence="7" key="1">
    <citation type="submission" date="2021-01" db="EMBL/GenBank/DDBJ databases">
        <title>Modified the classification status of verrucomicrobia.</title>
        <authorList>
            <person name="Feng X."/>
        </authorList>
    </citation>
    <scope>NUCLEOTIDE SEQUENCE</scope>
    <source>
        <strain evidence="7">KCTC 12986</strain>
    </source>
</reference>
<dbReference type="Gene3D" id="1.10.510.10">
    <property type="entry name" value="Transferase(Phosphotransferase) domain 1"/>
    <property type="match status" value="1"/>
</dbReference>
<dbReference type="InterPro" id="IPR000719">
    <property type="entry name" value="Prot_kinase_dom"/>
</dbReference>
<dbReference type="Gene3D" id="3.30.200.20">
    <property type="entry name" value="Phosphorylase Kinase, domain 1"/>
    <property type="match status" value="1"/>
</dbReference>
<gene>
    <name evidence="7" type="ORF">JIN78_15045</name>
</gene>
<evidence type="ECO:0000256" key="4">
    <source>
        <dbReference type="ARBA" id="ARBA00022840"/>
    </source>
</evidence>
<evidence type="ECO:0000256" key="3">
    <source>
        <dbReference type="ARBA" id="ARBA00022777"/>
    </source>
</evidence>
<dbReference type="Proteomes" id="UP000604083">
    <property type="component" value="Unassembled WGS sequence"/>
</dbReference>
<dbReference type="GO" id="GO:0004674">
    <property type="term" value="F:protein serine/threonine kinase activity"/>
    <property type="evidence" value="ECO:0007669"/>
    <property type="project" value="UniProtKB-KW"/>
</dbReference>
<dbReference type="PANTHER" id="PTHR43289:SF6">
    <property type="entry name" value="SERINE_THREONINE-PROTEIN KINASE NEKL-3"/>
    <property type="match status" value="1"/>
</dbReference>
<feature type="region of interest" description="Disordered" evidence="5">
    <location>
        <begin position="675"/>
        <end position="697"/>
    </location>
</feature>
<comment type="caution">
    <text evidence="7">The sequence shown here is derived from an EMBL/GenBank/DDBJ whole genome shotgun (WGS) entry which is preliminary data.</text>
</comment>
<evidence type="ECO:0000313" key="7">
    <source>
        <dbReference type="EMBL" id="MBK1835384.1"/>
    </source>
</evidence>
<feature type="compositionally biased region" description="Pro residues" evidence="5">
    <location>
        <begin position="203"/>
        <end position="213"/>
    </location>
</feature>
<dbReference type="Pfam" id="PF00069">
    <property type="entry name" value="Pkinase"/>
    <property type="match status" value="1"/>
</dbReference>
<keyword evidence="2" id="KW-0547">Nucleotide-binding</keyword>
<feature type="domain" description="Protein kinase" evidence="6">
    <location>
        <begin position="51"/>
        <end position="327"/>
    </location>
</feature>
<sequence length="697" mass="77716">MKPPPPNPATEAYRPDYRLTRAYHEATGLTPDGLDSLCPSYLALCATGERYQEQTLLGQGGVKQVFRAFDTHTRRWVALARLRPRRGPDFYDRFVHEAWLTASLRHPNIINVHEVGVAEDQRPFFTMDLKGNQTLRDLVAKSGNEDPRPLLAIFLKVCDALAYAHSQGVLHLDLKPENIQAQEFGEVLVCDWGSGRRQSEAPAPAPSSSPPEDPLANLTLQGLISGTPGYMAPEQLDPAAAQDHRTDLYALGCILHFLLTGRAPFTGSTAEVLTATARGHIPPPHEAYPTLSLPPSLVAIILRATRPDPADRYPTVSALREDLQRYLDGFATEAEQPNFLKEARLFILRNRLPVAIALTSFALLTVLTTLFVQRLEAHRQQVLAEKERSSHLAARAEVAQNRYLAALSRSQQEQKALALDLALSANRLKNMGIYQRPYKTVRQASELAHIALTLDPTSGKARYELYSLNLIQMNFQAALTLPTEGDIVPPGYQALAQAFPHFAYSPNQRPGVSQLRQFFSHARTHIPDQAPLLERLLAYDQRLRRSHHHYHLVIEDFLRYLNPTQEGIRLHYEEDEAKLTLHAPGHTRLLVEPGGSSRCTLRYHPARTLALISDGPFDLRQLEGLPIKTLDLTRCPSLTLNQALSLPGLNTIHLGPHHPPLAELRRHIVTPGDFQILTSPTENPPHPQRTAAKPEPG</sequence>
<dbReference type="AlphaFoldDB" id="A0A934VM53"/>
<name>A0A934VM53_9BACT</name>
<keyword evidence="8" id="KW-1185">Reference proteome</keyword>